<dbReference type="EMBL" id="JABANM010018601">
    <property type="protein sequence ID" value="KAF4725836.1"/>
    <property type="molecule type" value="Genomic_DNA"/>
</dbReference>
<dbReference type="InterPro" id="IPR050534">
    <property type="entry name" value="Coronavir_polyprotein_1ab"/>
</dbReference>
<evidence type="ECO:0000256" key="3">
    <source>
        <dbReference type="ARBA" id="ARBA00022806"/>
    </source>
</evidence>
<dbReference type="CDD" id="cd18808">
    <property type="entry name" value="SF1_C_Upf1"/>
    <property type="match status" value="1"/>
</dbReference>
<sequence>MRIKMRISSQAADSTLWCSLKLATRGAILVGDQYQLPPVVKDRKCREEGMSETLFARCARDMASIELTAQYRMCRGIQRFVNELFYEGKLKCGSREVEDAKMPRVFTTALAGPWIEEMWNPEQPVVMIDVSQWRSAANEEFVAAADEKEDGRVYSRPEAQVIKSFVTTVPRHSLASEDLVILSPYVKQVKLIQGLLAAGDRSDVEVMTVDRSQGRDWKVVVISLVRSRSLDNERGGDASTDVLGLLDDWRRLNVAITRAKVKVIIVCSPEYLSEVASYQDTRGGQVVRRLID</sequence>
<evidence type="ECO:0000313" key="8">
    <source>
        <dbReference type="Proteomes" id="UP000553632"/>
    </source>
</evidence>
<dbReference type="PANTHER" id="PTHR43788">
    <property type="entry name" value="DNA2/NAM7 HELICASE FAMILY MEMBER"/>
    <property type="match status" value="1"/>
</dbReference>
<dbReference type="Pfam" id="PF13087">
    <property type="entry name" value="AAA_12"/>
    <property type="match status" value="1"/>
</dbReference>
<evidence type="ECO:0000313" key="9">
    <source>
        <dbReference type="Proteomes" id="UP000574390"/>
    </source>
</evidence>
<accession>A0A7J6SSE4</accession>
<evidence type="ECO:0000256" key="2">
    <source>
        <dbReference type="ARBA" id="ARBA00022801"/>
    </source>
</evidence>
<dbReference type="GO" id="GO:0016787">
    <property type="term" value="F:hydrolase activity"/>
    <property type="evidence" value="ECO:0007669"/>
    <property type="project" value="UniProtKB-KW"/>
</dbReference>
<keyword evidence="8" id="KW-1185">Reference proteome</keyword>
<dbReference type="InterPro" id="IPR047187">
    <property type="entry name" value="SF1_C_Upf1"/>
</dbReference>
<dbReference type="Gene3D" id="3.40.50.300">
    <property type="entry name" value="P-loop containing nucleotide triphosphate hydrolases"/>
    <property type="match status" value="2"/>
</dbReference>
<comment type="caution">
    <text evidence="7">The sequence shown here is derived from an EMBL/GenBank/DDBJ whole genome shotgun (WGS) entry which is preliminary data.</text>
</comment>
<name>A0A7J6SSE4_PEROL</name>
<dbReference type="EMBL" id="JABANO010016139">
    <property type="protein sequence ID" value="KAF4735667.1"/>
    <property type="molecule type" value="Genomic_DNA"/>
</dbReference>
<dbReference type="AlphaFoldDB" id="A0A7J6SSE4"/>
<dbReference type="InterPro" id="IPR027417">
    <property type="entry name" value="P-loop_NTPase"/>
</dbReference>
<dbReference type="InterPro" id="IPR041679">
    <property type="entry name" value="DNA2/NAM7-like_C"/>
</dbReference>
<evidence type="ECO:0000256" key="4">
    <source>
        <dbReference type="ARBA" id="ARBA00022840"/>
    </source>
</evidence>
<feature type="domain" description="DNA2/NAM7 helicase-like C-terminal" evidence="5">
    <location>
        <begin position="50"/>
        <end position="269"/>
    </location>
</feature>
<organism evidence="7 8">
    <name type="scientific">Perkinsus olseni</name>
    <name type="common">Perkinsus atlanticus</name>
    <dbReference type="NCBI Taxonomy" id="32597"/>
    <lineage>
        <taxon>Eukaryota</taxon>
        <taxon>Sar</taxon>
        <taxon>Alveolata</taxon>
        <taxon>Perkinsozoa</taxon>
        <taxon>Perkinsea</taxon>
        <taxon>Perkinsida</taxon>
        <taxon>Perkinsidae</taxon>
        <taxon>Perkinsus</taxon>
    </lineage>
</organism>
<evidence type="ECO:0000313" key="7">
    <source>
        <dbReference type="EMBL" id="KAF4735667.1"/>
    </source>
</evidence>
<evidence type="ECO:0000256" key="1">
    <source>
        <dbReference type="ARBA" id="ARBA00022741"/>
    </source>
</evidence>
<evidence type="ECO:0000313" key="6">
    <source>
        <dbReference type="EMBL" id="KAF4725836.1"/>
    </source>
</evidence>
<dbReference type="GO" id="GO:0043139">
    <property type="term" value="F:5'-3' DNA helicase activity"/>
    <property type="evidence" value="ECO:0007669"/>
    <property type="project" value="TreeGrafter"/>
</dbReference>
<reference evidence="8 9" key="1">
    <citation type="submission" date="2020-04" db="EMBL/GenBank/DDBJ databases">
        <title>Perkinsus olseni comparative genomics.</title>
        <authorList>
            <person name="Bogema D.R."/>
        </authorList>
    </citation>
    <scope>NUCLEOTIDE SEQUENCE [LARGE SCALE GENOMIC DNA]</scope>
    <source>
        <strain evidence="6">ATCC PRA-205</strain>
        <strain evidence="7 8">ATCC PRA-207</strain>
    </source>
</reference>
<dbReference type="SUPFAM" id="SSF52540">
    <property type="entry name" value="P-loop containing nucleoside triphosphate hydrolases"/>
    <property type="match status" value="1"/>
</dbReference>
<dbReference type="Proteomes" id="UP000574390">
    <property type="component" value="Unassembled WGS sequence"/>
</dbReference>
<dbReference type="GO" id="GO:0005524">
    <property type="term" value="F:ATP binding"/>
    <property type="evidence" value="ECO:0007669"/>
    <property type="project" value="UniProtKB-KW"/>
</dbReference>
<keyword evidence="4" id="KW-0067">ATP-binding</keyword>
<dbReference type="PANTHER" id="PTHR43788:SF8">
    <property type="entry name" value="DNA-BINDING PROTEIN SMUBP-2"/>
    <property type="match status" value="1"/>
</dbReference>
<evidence type="ECO:0000259" key="5">
    <source>
        <dbReference type="Pfam" id="PF13087"/>
    </source>
</evidence>
<proteinExistence type="predicted"/>
<protein>
    <submittedName>
        <fullName evidence="7">Tripartite DNA replication factor</fullName>
    </submittedName>
</protein>
<keyword evidence="2" id="KW-0378">Hydrolase</keyword>
<dbReference type="Proteomes" id="UP000553632">
    <property type="component" value="Unassembled WGS sequence"/>
</dbReference>
<keyword evidence="3" id="KW-0347">Helicase</keyword>
<gene>
    <name evidence="7" type="primary">DNA2_3</name>
    <name evidence="6" type="ORF">FOZ62_030971</name>
    <name evidence="7" type="ORF">FOZ63_032827</name>
</gene>
<feature type="non-terminal residue" evidence="7">
    <location>
        <position position="292"/>
    </location>
</feature>
<keyword evidence="1" id="KW-0547">Nucleotide-binding</keyword>
<dbReference type="OMA" id="CANDIIA"/>